<feature type="domain" description="DUF2344" evidence="1">
    <location>
        <begin position="3"/>
        <end position="189"/>
    </location>
</feature>
<protein>
    <submittedName>
        <fullName evidence="2">DUF2344 domain-containing protein</fullName>
    </submittedName>
</protein>
<dbReference type="AlphaFoldDB" id="A0A845QI13"/>
<dbReference type="EMBL" id="QXWK01000009">
    <property type="protein sequence ID" value="NBH61094.1"/>
    <property type="molecule type" value="Genomic_DNA"/>
</dbReference>
<name>A0A845QI13_9FIRM</name>
<evidence type="ECO:0000313" key="3">
    <source>
        <dbReference type="Proteomes" id="UP000446866"/>
    </source>
</evidence>
<keyword evidence="3" id="KW-1185">Reference proteome</keyword>
<dbReference type="NCBIfam" id="TIGR03936">
    <property type="entry name" value="sam_1_link_chp"/>
    <property type="match status" value="1"/>
</dbReference>
<reference evidence="2 3" key="1">
    <citation type="submission" date="2018-08" db="EMBL/GenBank/DDBJ databases">
        <title>Murine metabolic-syndrome-specific gut microbial biobank.</title>
        <authorList>
            <person name="Liu C."/>
        </authorList>
    </citation>
    <scope>NUCLEOTIDE SEQUENCE [LARGE SCALE GENOMIC DNA]</scope>
    <source>
        <strain evidence="2 3">28</strain>
    </source>
</reference>
<proteinExistence type="predicted"/>
<dbReference type="Pfam" id="PF10105">
    <property type="entry name" value="DUF2344"/>
    <property type="match status" value="1"/>
</dbReference>
<organism evidence="2 3">
    <name type="scientific">Anaerotruncus colihominis</name>
    <dbReference type="NCBI Taxonomy" id="169435"/>
    <lineage>
        <taxon>Bacteria</taxon>
        <taxon>Bacillati</taxon>
        <taxon>Bacillota</taxon>
        <taxon>Clostridia</taxon>
        <taxon>Eubacteriales</taxon>
        <taxon>Oscillospiraceae</taxon>
        <taxon>Anaerotruncus</taxon>
    </lineage>
</organism>
<gene>
    <name evidence="2" type="ORF">D0435_05445</name>
</gene>
<dbReference type="Proteomes" id="UP000446866">
    <property type="component" value="Unassembled WGS sequence"/>
</dbReference>
<sequence>MRKYVIQFSKEGYIKYTSHLDMLRLFKRAFKKCGIAMAYSQGFNPHPKMGFAQPLSLGYTSRCELLEFETTVNYEPQEIAEMLRKVMPEGVEILSCDYDRSNAKSLAAATEAAEYLVQFPVACDKAKHEELLVSYLAQEKIFAEKRQKKTKKMVTVDIRPKIRSIELADGENLALSMILDCGSTSNLSPEQVISSFVEFARLDVPRYEIEVERKEIFFG</sequence>
<evidence type="ECO:0000313" key="2">
    <source>
        <dbReference type="EMBL" id="NBH61094.1"/>
    </source>
</evidence>
<accession>A0A845QI13</accession>
<comment type="caution">
    <text evidence="2">The sequence shown here is derived from an EMBL/GenBank/DDBJ whole genome shotgun (WGS) entry which is preliminary data.</text>
</comment>
<dbReference type="RefSeq" id="WP_160201377.1">
    <property type="nucleotide sequence ID" value="NZ_QXWK01000009.1"/>
</dbReference>
<dbReference type="InterPro" id="IPR018768">
    <property type="entry name" value="DUF2344"/>
</dbReference>
<evidence type="ECO:0000259" key="1">
    <source>
        <dbReference type="Pfam" id="PF10105"/>
    </source>
</evidence>